<comment type="caution">
    <text evidence="2">The sequence shown here is derived from an EMBL/GenBank/DDBJ whole genome shotgun (WGS) entry which is preliminary data.</text>
</comment>
<keyword evidence="1" id="KW-0732">Signal</keyword>
<dbReference type="PANTHER" id="PTHR28141">
    <property type="entry name" value="2',3'-CYCLIC-NUCLEOTIDE 3'-PHOSPHODIESTERASE"/>
    <property type="match status" value="1"/>
</dbReference>
<dbReference type="Proteomes" id="UP001548590">
    <property type="component" value="Unassembled WGS sequence"/>
</dbReference>
<dbReference type="InterPro" id="IPR009097">
    <property type="entry name" value="Cyclic_Pdiesterase"/>
</dbReference>
<dbReference type="RefSeq" id="WP_345926017.1">
    <property type="nucleotide sequence ID" value="NZ_JBDIVF010000002.1"/>
</dbReference>
<protein>
    <submittedName>
        <fullName evidence="2">2'-5' RNA ligase family protein</fullName>
    </submittedName>
</protein>
<evidence type="ECO:0000313" key="3">
    <source>
        <dbReference type="Proteomes" id="UP001548590"/>
    </source>
</evidence>
<sequence length="182" mass="19358">MSTTPAAHLSIWLLPAVAQAAVLDACIAALSPRFLTPPFTAHVTLQGDLALDESQGRALAQALAQALAREQPALTLARQALASSPHFFRSLYLELAPDAAFDALQAACAGLSGTRHGLSPFPHLSLAYGEPREAVPRTTLAAPHHPVLNALGPLRLDRLALVHSSKDVPIADWRLLEILPLR</sequence>
<evidence type="ECO:0000313" key="2">
    <source>
        <dbReference type="EMBL" id="MET1490711.1"/>
    </source>
</evidence>
<dbReference type="InterPro" id="IPR012386">
    <property type="entry name" value="Cyclic-nucl_3Pdiesterase"/>
</dbReference>
<reference evidence="2 3" key="1">
    <citation type="submission" date="2024-07" db="EMBL/GenBank/DDBJ databases">
        <title>Uliginosibacterium paludis KCTC:42655.</title>
        <authorList>
            <person name="Kim M.K."/>
        </authorList>
    </citation>
    <scope>NUCLEOTIDE SEQUENCE [LARGE SCALE GENOMIC DNA]</scope>
    <source>
        <strain evidence="2 3">KCTC 42655</strain>
    </source>
</reference>
<dbReference type="GO" id="GO:0016874">
    <property type="term" value="F:ligase activity"/>
    <property type="evidence" value="ECO:0007669"/>
    <property type="project" value="UniProtKB-KW"/>
</dbReference>
<accession>A0ABV2CS17</accession>
<feature type="signal peptide" evidence="1">
    <location>
        <begin position="1"/>
        <end position="20"/>
    </location>
</feature>
<feature type="chain" id="PRO_5046514316" evidence="1">
    <location>
        <begin position="21"/>
        <end position="182"/>
    </location>
</feature>
<gene>
    <name evidence="2" type="ORF">ABVT11_12815</name>
</gene>
<dbReference type="PANTHER" id="PTHR28141:SF1">
    <property type="entry name" value="2',3'-CYCLIC-NUCLEOTIDE 3'-PHOSPHODIESTERASE"/>
    <property type="match status" value="1"/>
</dbReference>
<name>A0ABV2CS17_9RHOO</name>
<dbReference type="EMBL" id="JBEWLZ010000007">
    <property type="protein sequence ID" value="MET1490711.1"/>
    <property type="molecule type" value="Genomic_DNA"/>
</dbReference>
<organism evidence="2 3">
    <name type="scientific">Uliginosibacterium paludis</name>
    <dbReference type="NCBI Taxonomy" id="1615952"/>
    <lineage>
        <taxon>Bacteria</taxon>
        <taxon>Pseudomonadati</taxon>
        <taxon>Pseudomonadota</taxon>
        <taxon>Betaproteobacteria</taxon>
        <taxon>Rhodocyclales</taxon>
        <taxon>Zoogloeaceae</taxon>
        <taxon>Uliginosibacterium</taxon>
    </lineage>
</organism>
<dbReference type="Pfam" id="PF13563">
    <property type="entry name" value="2_5_RNA_ligase2"/>
    <property type="match status" value="1"/>
</dbReference>
<evidence type="ECO:0000256" key="1">
    <source>
        <dbReference type="SAM" id="SignalP"/>
    </source>
</evidence>
<keyword evidence="3" id="KW-1185">Reference proteome</keyword>
<keyword evidence="2" id="KW-0436">Ligase</keyword>
<dbReference type="SUPFAM" id="SSF55144">
    <property type="entry name" value="LigT-like"/>
    <property type="match status" value="1"/>
</dbReference>
<proteinExistence type="predicted"/>
<dbReference type="Gene3D" id="3.90.1140.10">
    <property type="entry name" value="Cyclic phosphodiesterase"/>
    <property type="match status" value="1"/>
</dbReference>